<feature type="compositionally biased region" description="Basic and acidic residues" evidence="1">
    <location>
        <begin position="358"/>
        <end position="367"/>
    </location>
</feature>
<evidence type="ECO:0000256" key="1">
    <source>
        <dbReference type="SAM" id="MobiDB-lite"/>
    </source>
</evidence>
<evidence type="ECO:0000313" key="3">
    <source>
        <dbReference type="Proteomes" id="UP000054097"/>
    </source>
</evidence>
<feature type="compositionally biased region" description="Pro residues" evidence="1">
    <location>
        <begin position="386"/>
        <end position="400"/>
    </location>
</feature>
<feature type="region of interest" description="Disordered" evidence="1">
    <location>
        <begin position="296"/>
        <end position="559"/>
    </location>
</feature>
<dbReference type="AlphaFoldDB" id="A0A0C3BN87"/>
<feature type="compositionally biased region" description="Polar residues" evidence="1">
    <location>
        <begin position="153"/>
        <end position="163"/>
    </location>
</feature>
<name>A0A0C3BN87_SERVB</name>
<gene>
    <name evidence="2" type="ORF">M408DRAFT_6316</name>
</gene>
<feature type="compositionally biased region" description="Low complexity" evidence="1">
    <location>
        <begin position="464"/>
        <end position="481"/>
    </location>
</feature>
<dbReference type="OrthoDB" id="3270546at2759"/>
<dbReference type="EMBL" id="KN824279">
    <property type="protein sequence ID" value="KIM32916.1"/>
    <property type="molecule type" value="Genomic_DNA"/>
</dbReference>
<feature type="compositionally biased region" description="Polar residues" evidence="1">
    <location>
        <begin position="427"/>
        <end position="443"/>
    </location>
</feature>
<feature type="compositionally biased region" description="Polar residues" evidence="1">
    <location>
        <begin position="483"/>
        <end position="497"/>
    </location>
</feature>
<feature type="compositionally biased region" description="Polar residues" evidence="1">
    <location>
        <begin position="538"/>
        <end position="549"/>
    </location>
</feature>
<protein>
    <submittedName>
        <fullName evidence="2">Uncharacterized protein</fullName>
    </submittedName>
</protein>
<feature type="compositionally biased region" description="Pro residues" evidence="1">
    <location>
        <begin position="345"/>
        <end position="354"/>
    </location>
</feature>
<keyword evidence="3" id="KW-1185">Reference proteome</keyword>
<feature type="compositionally biased region" description="Low complexity" evidence="1">
    <location>
        <begin position="100"/>
        <end position="111"/>
    </location>
</feature>
<evidence type="ECO:0000313" key="2">
    <source>
        <dbReference type="EMBL" id="KIM32916.1"/>
    </source>
</evidence>
<feature type="region of interest" description="Disordered" evidence="1">
    <location>
        <begin position="100"/>
        <end position="192"/>
    </location>
</feature>
<organism evidence="2 3">
    <name type="scientific">Serendipita vermifera MAFF 305830</name>
    <dbReference type="NCBI Taxonomy" id="933852"/>
    <lineage>
        <taxon>Eukaryota</taxon>
        <taxon>Fungi</taxon>
        <taxon>Dikarya</taxon>
        <taxon>Basidiomycota</taxon>
        <taxon>Agaricomycotina</taxon>
        <taxon>Agaricomycetes</taxon>
        <taxon>Sebacinales</taxon>
        <taxon>Serendipitaceae</taxon>
        <taxon>Serendipita</taxon>
    </lineage>
</organism>
<reference evidence="3" key="2">
    <citation type="submission" date="2015-01" db="EMBL/GenBank/DDBJ databases">
        <title>Evolutionary Origins and Diversification of the Mycorrhizal Mutualists.</title>
        <authorList>
            <consortium name="DOE Joint Genome Institute"/>
            <consortium name="Mycorrhizal Genomics Consortium"/>
            <person name="Kohler A."/>
            <person name="Kuo A."/>
            <person name="Nagy L.G."/>
            <person name="Floudas D."/>
            <person name="Copeland A."/>
            <person name="Barry K.W."/>
            <person name="Cichocki N."/>
            <person name="Veneault-Fourrey C."/>
            <person name="LaButti K."/>
            <person name="Lindquist E.A."/>
            <person name="Lipzen A."/>
            <person name="Lundell T."/>
            <person name="Morin E."/>
            <person name="Murat C."/>
            <person name="Riley R."/>
            <person name="Ohm R."/>
            <person name="Sun H."/>
            <person name="Tunlid A."/>
            <person name="Henrissat B."/>
            <person name="Grigoriev I.V."/>
            <person name="Hibbett D.S."/>
            <person name="Martin F."/>
        </authorList>
    </citation>
    <scope>NUCLEOTIDE SEQUENCE [LARGE SCALE GENOMIC DNA]</scope>
    <source>
        <strain evidence="3">MAFF 305830</strain>
    </source>
</reference>
<dbReference type="HOGENOM" id="CLU_469429_0_0_1"/>
<reference evidence="2 3" key="1">
    <citation type="submission" date="2014-04" db="EMBL/GenBank/DDBJ databases">
        <authorList>
            <consortium name="DOE Joint Genome Institute"/>
            <person name="Kuo A."/>
            <person name="Zuccaro A."/>
            <person name="Kohler A."/>
            <person name="Nagy L.G."/>
            <person name="Floudas D."/>
            <person name="Copeland A."/>
            <person name="Barry K.W."/>
            <person name="Cichocki N."/>
            <person name="Veneault-Fourrey C."/>
            <person name="LaButti K."/>
            <person name="Lindquist E.A."/>
            <person name="Lipzen A."/>
            <person name="Lundell T."/>
            <person name="Morin E."/>
            <person name="Murat C."/>
            <person name="Sun H."/>
            <person name="Tunlid A."/>
            <person name="Henrissat B."/>
            <person name="Grigoriev I.V."/>
            <person name="Hibbett D.S."/>
            <person name="Martin F."/>
            <person name="Nordberg H.P."/>
            <person name="Cantor M.N."/>
            <person name="Hua S.X."/>
        </authorList>
    </citation>
    <scope>NUCLEOTIDE SEQUENCE [LARGE SCALE GENOMIC DNA]</scope>
    <source>
        <strain evidence="2 3">MAFF 305830</strain>
    </source>
</reference>
<feature type="compositionally biased region" description="Polar residues" evidence="1">
    <location>
        <begin position="450"/>
        <end position="463"/>
    </location>
</feature>
<feature type="compositionally biased region" description="Polar residues" evidence="1">
    <location>
        <begin position="120"/>
        <end position="135"/>
    </location>
</feature>
<proteinExistence type="predicted"/>
<feature type="region of interest" description="Disordered" evidence="1">
    <location>
        <begin position="224"/>
        <end position="263"/>
    </location>
</feature>
<accession>A0A0C3BN87</accession>
<sequence length="581" mass="62979">MTNLPKNAQRQVATMSTPILFNPATPVSQTFLQIMGQNNSYYPPRALQDSNAFAFTPSILLRSDTNATKRSNYKSFLSMDANDPTAIPPPLPNLHNITTVTSSSQPQSTFSKRPRHTRAVSVSSSTWAPSMLQSPDHTHHSGKGGRQDLMTAGTPSTSEAASHSTRRSISVPARDDRQSTKSSDTPPRLDITLDPKLSRISFDPLAHEAASGRLAAALVSGVSGVSTTPTIPARPEYEPRVRSSLPPSSAASTFPPVPPRSVKRNMSVTSATTFASATPSQRSAIRRVRRNEALARLEGTHYDPAPASASFMPFGSDEEEEESEVDRSSSSHHHRDTISSSSAKSPPPIKPPSPLRYRNPEQRRFVEIDPPESLFELALSTIAEAPPTPQPAPQPAPPQPVQQTRAPSIHVHQSLWPALEDEDEENTSPFVSSYHNRQPSRQPTPYIHTPSRTPNAISPFSSRSNLTMHTSNNHSSTSLASFTPFSSTDYNRATTRPGSIHKSHTSKNTNAHAANGSTHSHSQSNSPYGRMTPAGSGPASSRSVSLRSNDLSDEYEDRPCLGKQPLLTFLYRGTMPGCASP</sequence>
<feature type="compositionally biased region" description="Polar residues" evidence="1">
    <location>
        <begin position="506"/>
        <end position="527"/>
    </location>
</feature>
<dbReference type="Proteomes" id="UP000054097">
    <property type="component" value="Unassembled WGS sequence"/>
</dbReference>